<evidence type="ECO:0008006" key="3">
    <source>
        <dbReference type="Google" id="ProtNLM"/>
    </source>
</evidence>
<name>A0AAX0UFC1_BURPE</name>
<proteinExistence type="predicted"/>
<sequence>MKKRTFLKNQLINAWTECVKYDYPTGVINGERALQACLYHRLINDFKANGMENCRRIFIEPTIDVKGRTSRRIPDMMICDTNNVIAIFELKFHPRVTLSGRFGDALRGGVEKDLDTLLSIAQDLNGVSAKPQADASHIEVSNERYLGVSGASKTYGLASNLMLVWAGIYKRSDRSDASSTERLARVFDDAGVAIQGGFLELHAQTQEEAHPVLVDRYSGWKTPRILDGDATLA</sequence>
<comment type="caution">
    <text evidence="1">The sequence shown here is derived from an EMBL/GenBank/DDBJ whole genome shotgun (WGS) entry which is preliminary data.</text>
</comment>
<dbReference type="EMBL" id="PHRB01000003">
    <property type="protein sequence ID" value="PJO67383.1"/>
    <property type="molecule type" value="Genomic_DNA"/>
</dbReference>
<organism evidence="1 2">
    <name type="scientific">Burkholderia pseudomallei</name>
    <name type="common">Pseudomonas pseudomallei</name>
    <dbReference type="NCBI Taxonomy" id="28450"/>
    <lineage>
        <taxon>Bacteria</taxon>
        <taxon>Pseudomonadati</taxon>
        <taxon>Pseudomonadota</taxon>
        <taxon>Betaproteobacteria</taxon>
        <taxon>Burkholderiales</taxon>
        <taxon>Burkholderiaceae</taxon>
        <taxon>Burkholderia</taxon>
        <taxon>pseudomallei group</taxon>
    </lineage>
</organism>
<dbReference type="AlphaFoldDB" id="A0AAX0UFC1"/>
<gene>
    <name evidence="1" type="ORF">CWD88_05405</name>
</gene>
<reference evidence="1 2" key="1">
    <citation type="submission" date="2017-11" db="EMBL/GenBank/DDBJ databases">
        <title>Molecular characterization of Burkholderia pseudomallei and closely related isolates from Vietnam.</title>
        <authorList>
            <person name="Ustinov D.V."/>
            <person name="Antonov A.S."/>
            <person name="Avdusheva E.F."/>
            <person name="Shpak I.M."/>
            <person name="Zakharova I.B."/>
            <person name="Thi L.A."/>
            <person name="Teteryatnikova N."/>
            <person name="Lopasteyskaya Y.A."/>
            <person name="Kuzyutina J.A."/>
            <person name="Ngo T.N."/>
            <person name="Victorov D.V."/>
        </authorList>
    </citation>
    <scope>NUCLEOTIDE SEQUENCE [LARGE SCALE GENOMIC DNA]</scope>
    <source>
        <strain evidence="1 2">V1512</strain>
    </source>
</reference>
<accession>A0AAX0UFC1</accession>
<dbReference type="RefSeq" id="WP_004537855.1">
    <property type="nucleotide sequence ID" value="NZ_AP028081.1"/>
</dbReference>
<evidence type="ECO:0000313" key="1">
    <source>
        <dbReference type="EMBL" id="PJO67383.1"/>
    </source>
</evidence>
<protein>
    <recommendedName>
        <fullName evidence="3">Restriction endonuclease</fullName>
    </recommendedName>
</protein>
<dbReference type="Proteomes" id="UP000231878">
    <property type="component" value="Unassembled WGS sequence"/>
</dbReference>
<evidence type="ECO:0000313" key="2">
    <source>
        <dbReference type="Proteomes" id="UP000231878"/>
    </source>
</evidence>